<organism evidence="5 6">
    <name type="scientific">Actinomadura macrotermitis</name>
    <dbReference type="NCBI Taxonomy" id="2585200"/>
    <lineage>
        <taxon>Bacteria</taxon>
        <taxon>Bacillati</taxon>
        <taxon>Actinomycetota</taxon>
        <taxon>Actinomycetes</taxon>
        <taxon>Streptosporangiales</taxon>
        <taxon>Thermomonosporaceae</taxon>
        <taxon>Actinomadura</taxon>
    </lineage>
</organism>
<dbReference type="EMBL" id="WEGH01000002">
    <property type="protein sequence ID" value="MQY06085.1"/>
    <property type="molecule type" value="Genomic_DNA"/>
</dbReference>
<accession>A0A7K0BY23</accession>
<evidence type="ECO:0000313" key="6">
    <source>
        <dbReference type="Proteomes" id="UP000487268"/>
    </source>
</evidence>
<dbReference type="Pfam" id="PF01047">
    <property type="entry name" value="MarR"/>
    <property type="match status" value="1"/>
</dbReference>
<dbReference type="SMART" id="SM00347">
    <property type="entry name" value="HTH_MARR"/>
    <property type="match status" value="1"/>
</dbReference>
<evidence type="ECO:0000313" key="5">
    <source>
        <dbReference type="EMBL" id="MQY06085.1"/>
    </source>
</evidence>
<dbReference type="Gene3D" id="1.10.10.10">
    <property type="entry name" value="Winged helix-like DNA-binding domain superfamily/Winged helix DNA-binding domain"/>
    <property type="match status" value="1"/>
</dbReference>
<name>A0A7K0BY23_9ACTN</name>
<keyword evidence="3" id="KW-0804">Transcription</keyword>
<proteinExistence type="predicted"/>
<dbReference type="GO" id="GO:0006950">
    <property type="term" value="P:response to stress"/>
    <property type="evidence" value="ECO:0007669"/>
    <property type="project" value="TreeGrafter"/>
</dbReference>
<evidence type="ECO:0000256" key="1">
    <source>
        <dbReference type="ARBA" id="ARBA00023015"/>
    </source>
</evidence>
<evidence type="ECO:0000259" key="4">
    <source>
        <dbReference type="PROSITE" id="PS50995"/>
    </source>
</evidence>
<dbReference type="InterPro" id="IPR036388">
    <property type="entry name" value="WH-like_DNA-bd_sf"/>
</dbReference>
<dbReference type="GO" id="GO:0003677">
    <property type="term" value="F:DNA binding"/>
    <property type="evidence" value="ECO:0007669"/>
    <property type="project" value="UniProtKB-KW"/>
</dbReference>
<dbReference type="AlphaFoldDB" id="A0A7K0BY23"/>
<protein>
    <recommendedName>
        <fullName evidence="4">HTH marR-type domain-containing protein</fullName>
    </recommendedName>
</protein>
<evidence type="ECO:0000256" key="2">
    <source>
        <dbReference type="ARBA" id="ARBA00023125"/>
    </source>
</evidence>
<keyword evidence="1" id="KW-0805">Transcription regulation</keyword>
<reference evidence="5 6" key="1">
    <citation type="submission" date="2019-10" db="EMBL/GenBank/DDBJ databases">
        <title>Actinomadura rubteroloni sp. nov. and Actinomadura macrotermitis sp. nov., isolated from the gut of fungus growing-termite Macrotermes natalensis.</title>
        <authorList>
            <person name="Benndorf R."/>
            <person name="Martin K."/>
            <person name="Kuefner M."/>
            <person name="De Beer W."/>
            <person name="Kaster A.-K."/>
            <person name="Vollmers J."/>
            <person name="Poulsen M."/>
            <person name="Beemelmanns C."/>
        </authorList>
    </citation>
    <scope>NUCLEOTIDE SEQUENCE [LARGE SCALE GENOMIC DNA]</scope>
    <source>
        <strain evidence="5 6">RB68</strain>
    </source>
</reference>
<dbReference type="RefSeq" id="WP_153534497.1">
    <property type="nucleotide sequence ID" value="NZ_WEGH01000002.1"/>
</dbReference>
<evidence type="ECO:0000256" key="3">
    <source>
        <dbReference type="ARBA" id="ARBA00023163"/>
    </source>
</evidence>
<feature type="domain" description="HTH marR-type" evidence="4">
    <location>
        <begin position="32"/>
        <end position="167"/>
    </location>
</feature>
<dbReference type="InterPro" id="IPR023187">
    <property type="entry name" value="Tscrpt_reg_MarR-type_CS"/>
</dbReference>
<gene>
    <name evidence="5" type="ORF">ACRB68_41650</name>
</gene>
<dbReference type="InterPro" id="IPR036390">
    <property type="entry name" value="WH_DNA-bd_sf"/>
</dbReference>
<dbReference type="PANTHER" id="PTHR33164">
    <property type="entry name" value="TRANSCRIPTIONAL REGULATOR, MARR FAMILY"/>
    <property type="match status" value="1"/>
</dbReference>
<dbReference type="PROSITE" id="PS50995">
    <property type="entry name" value="HTH_MARR_2"/>
    <property type="match status" value="1"/>
</dbReference>
<comment type="caution">
    <text evidence="5">The sequence shown here is derived from an EMBL/GenBank/DDBJ whole genome shotgun (WGS) entry which is preliminary data.</text>
</comment>
<dbReference type="OrthoDB" id="4807076at2"/>
<dbReference type="InterPro" id="IPR039422">
    <property type="entry name" value="MarR/SlyA-like"/>
</dbReference>
<dbReference type="PANTHER" id="PTHR33164:SF43">
    <property type="entry name" value="HTH-TYPE TRANSCRIPTIONAL REPRESSOR YETL"/>
    <property type="match status" value="1"/>
</dbReference>
<dbReference type="PRINTS" id="PR00598">
    <property type="entry name" value="HTHMARR"/>
</dbReference>
<dbReference type="InterPro" id="IPR000835">
    <property type="entry name" value="HTH_MarR-typ"/>
</dbReference>
<dbReference type="Proteomes" id="UP000487268">
    <property type="component" value="Unassembled WGS sequence"/>
</dbReference>
<dbReference type="GO" id="GO:0003700">
    <property type="term" value="F:DNA-binding transcription factor activity"/>
    <property type="evidence" value="ECO:0007669"/>
    <property type="project" value="InterPro"/>
</dbReference>
<dbReference type="SUPFAM" id="SSF46785">
    <property type="entry name" value="Winged helix' DNA-binding domain"/>
    <property type="match status" value="1"/>
</dbReference>
<sequence length="180" mass="19631">MKDVHKFAIDEAGFRYDPQVREAMMRFAGEGDALLGLEAGAAVRTAHRAVEHMRAHGSEGRGLSSGALDLLLRLSGGAGSVGELAQAAGVSSRNVTGLVDTLEREGLVRRVPDQRDRRSVLVEITPAGREWIEAFRRPAQLAMRAIFSGFTPDELTVLRDLCLRLAENQGRLADRLRQDG</sequence>
<keyword evidence="2" id="KW-0238">DNA-binding</keyword>
<keyword evidence="6" id="KW-1185">Reference proteome</keyword>
<dbReference type="PROSITE" id="PS01117">
    <property type="entry name" value="HTH_MARR_1"/>
    <property type="match status" value="1"/>
</dbReference>